<dbReference type="EMBL" id="LT669839">
    <property type="protein sequence ID" value="SHD77715.1"/>
    <property type="molecule type" value="Genomic_DNA"/>
</dbReference>
<evidence type="ECO:0000313" key="2">
    <source>
        <dbReference type="Proteomes" id="UP000245423"/>
    </source>
</evidence>
<name>A0A1M4PQE7_9FIRM</name>
<organism evidence="1 2">
    <name type="scientific">[Clostridium] ultunense Esp</name>
    <dbReference type="NCBI Taxonomy" id="1288971"/>
    <lineage>
        <taxon>Bacteria</taxon>
        <taxon>Bacillati</taxon>
        <taxon>Bacillota</taxon>
        <taxon>Tissierellia</taxon>
        <taxon>Tissierellales</taxon>
        <taxon>Tepidimicrobiaceae</taxon>
        <taxon>Schnuerera</taxon>
    </lineage>
</organism>
<protein>
    <submittedName>
        <fullName evidence="1">Uncharacterized protein</fullName>
    </submittedName>
</protein>
<gene>
    <name evidence="1" type="ORF">CUESP1_2364</name>
</gene>
<reference evidence="1 2" key="1">
    <citation type="submission" date="2016-11" db="EMBL/GenBank/DDBJ databases">
        <authorList>
            <person name="Manzoor S."/>
        </authorList>
    </citation>
    <scope>NUCLEOTIDE SEQUENCE [LARGE SCALE GENOMIC DNA]</scope>
    <source>
        <strain evidence="1">Clostridium ultunense strain Esp</strain>
    </source>
</reference>
<proteinExistence type="predicted"/>
<dbReference type="AlphaFoldDB" id="A0A1M4PQE7"/>
<sequence>MCPPFMRWTIEVVTCGRQNKTRKLDPNNCELNEIGACSSGG</sequence>
<accession>A0A1M4PQE7</accession>
<evidence type="ECO:0000313" key="1">
    <source>
        <dbReference type="EMBL" id="SHD77715.1"/>
    </source>
</evidence>
<keyword evidence="2" id="KW-1185">Reference proteome</keyword>
<dbReference type="Proteomes" id="UP000245423">
    <property type="component" value="Chromosome 1"/>
</dbReference>